<dbReference type="EMBL" id="JBBHLL010000070">
    <property type="protein sequence ID" value="KAK7820682.1"/>
    <property type="molecule type" value="Genomic_DNA"/>
</dbReference>
<sequence length="69" mass="7136">MRRVTLFLNGSPRNGKVSGDGGATRGPPRFPTVPGSPATGAPRRRCHLSGGPKSPSTFLRHPSALTGAE</sequence>
<organism evidence="2 3">
    <name type="scientific">Myodes glareolus</name>
    <name type="common">Bank vole</name>
    <name type="synonym">Clethrionomys glareolus</name>
    <dbReference type="NCBI Taxonomy" id="447135"/>
    <lineage>
        <taxon>Eukaryota</taxon>
        <taxon>Metazoa</taxon>
        <taxon>Chordata</taxon>
        <taxon>Craniata</taxon>
        <taxon>Vertebrata</taxon>
        <taxon>Euteleostomi</taxon>
        <taxon>Mammalia</taxon>
        <taxon>Eutheria</taxon>
        <taxon>Euarchontoglires</taxon>
        <taxon>Glires</taxon>
        <taxon>Rodentia</taxon>
        <taxon>Myomorpha</taxon>
        <taxon>Muroidea</taxon>
        <taxon>Cricetidae</taxon>
        <taxon>Arvicolinae</taxon>
        <taxon>Myodes</taxon>
    </lineage>
</organism>
<evidence type="ECO:0000256" key="1">
    <source>
        <dbReference type="SAM" id="MobiDB-lite"/>
    </source>
</evidence>
<proteinExistence type="predicted"/>
<protein>
    <submittedName>
        <fullName evidence="2">Uncharacterized protein</fullName>
    </submittedName>
</protein>
<keyword evidence="3" id="KW-1185">Reference proteome</keyword>
<reference evidence="2 3" key="1">
    <citation type="journal article" date="2023" name="bioRxiv">
        <title>Conserved and derived expression patterns and positive selection on dental genes reveal complex evolutionary context of ever-growing rodent molars.</title>
        <authorList>
            <person name="Calamari Z.T."/>
            <person name="Song A."/>
            <person name="Cohen E."/>
            <person name="Akter M."/>
            <person name="Roy R.D."/>
            <person name="Hallikas O."/>
            <person name="Christensen M.M."/>
            <person name="Li P."/>
            <person name="Marangoni P."/>
            <person name="Jernvall J."/>
            <person name="Klein O.D."/>
        </authorList>
    </citation>
    <scope>NUCLEOTIDE SEQUENCE [LARGE SCALE GENOMIC DNA]</scope>
    <source>
        <strain evidence="2">V071</strain>
    </source>
</reference>
<feature type="region of interest" description="Disordered" evidence="1">
    <location>
        <begin position="1"/>
        <end position="69"/>
    </location>
</feature>
<dbReference type="AlphaFoldDB" id="A0AAW0J208"/>
<evidence type="ECO:0000313" key="3">
    <source>
        <dbReference type="Proteomes" id="UP001488838"/>
    </source>
</evidence>
<name>A0AAW0J208_MYOGA</name>
<comment type="caution">
    <text evidence="2">The sequence shown here is derived from an EMBL/GenBank/DDBJ whole genome shotgun (WGS) entry which is preliminary data.</text>
</comment>
<gene>
    <name evidence="2" type="ORF">U0070_026226</name>
</gene>
<evidence type="ECO:0000313" key="2">
    <source>
        <dbReference type="EMBL" id="KAK7820682.1"/>
    </source>
</evidence>
<accession>A0AAW0J208</accession>
<dbReference type="Proteomes" id="UP001488838">
    <property type="component" value="Unassembled WGS sequence"/>
</dbReference>